<comment type="caution">
    <text evidence="2">The sequence shown here is derived from an EMBL/GenBank/DDBJ whole genome shotgun (WGS) entry which is preliminary data.</text>
</comment>
<name>A0ABW0KJ61_9BACL</name>
<evidence type="ECO:0000313" key="3">
    <source>
        <dbReference type="Proteomes" id="UP001596044"/>
    </source>
</evidence>
<feature type="transmembrane region" description="Helical" evidence="1">
    <location>
        <begin position="67"/>
        <end position="85"/>
    </location>
</feature>
<protein>
    <recommendedName>
        <fullName evidence="4">Lycopene cyclase domain-containing protein</fullName>
    </recommendedName>
</protein>
<organism evidence="2 3">
    <name type="scientific">Paenibacillus aestuarii</name>
    <dbReference type="NCBI Taxonomy" id="516965"/>
    <lineage>
        <taxon>Bacteria</taxon>
        <taxon>Bacillati</taxon>
        <taxon>Bacillota</taxon>
        <taxon>Bacilli</taxon>
        <taxon>Bacillales</taxon>
        <taxon>Paenibacillaceae</taxon>
        <taxon>Paenibacillus</taxon>
    </lineage>
</organism>
<feature type="transmembrane region" description="Helical" evidence="1">
    <location>
        <begin position="6"/>
        <end position="24"/>
    </location>
</feature>
<proteinExistence type="predicted"/>
<dbReference type="Proteomes" id="UP001596044">
    <property type="component" value="Unassembled WGS sequence"/>
</dbReference>
<dbReference type="RefSeq" id="WP_270879181.1">
    <property type="nucleotide sequence ID" value="NZ_JAQFVF010000023.1"/>
</dbReference>
<feature type="transmembrane region" description="Helical" evidence="1">
    <location>
        <begin position="31"/>
        <end position="51"/>
    </location>
</feature>
<dbReference type="EMBL" id="JBHSMJ010000065">
    <property type="protein sequence ID" value="MFC5452921.1"/>
    <property type="molecule type" value="Genomic_DNA"/>
</dbReference>
<keyword evidence="1" id="KW-0472">Membrane</keyword>
<feature type="transmembrane region" description="Helical" evidence="1">
    <location>
        <begin position="92"/>
        <end position="117"/>
    </location>
</feature>
<feature type="transmembrane region" description="Helical" evidence="1">
    <location>
        <begin position="123"/>
        <end position="144"/>
    </location>
</feature>
<reference evidence="3" key="1">
    <citation type="journal article" date="2019" name="Int. J. Syst. Evol. Microbiol.">
        <title>The Global Catalogue of Microorganisms (GCM) 10K type strain sequencing project: providing services to taxonomists for standard genome sequencing and annotation.</title>
        <authorList>
            <consortium name="The Broad Institute Genomics Platform"/>
            <consortium name="The Broad Institute Genome Sequencing Center for Infectious Disease"/>
            <person name="Wu L."/>
            <person name="Ma J."/>
        </authorList>
    </citation>
    <scope>NUCLEOTIDE SEQUENCE [LARGE SCALE GENOMIC DNA]</scope>
    <source>
        <strain evidence="3">KACC 11904</strain>
    </source>
</reference>
<evidence type="ECO:0000256" key="1">
    <source>
        <dbReference type="SAM" id="Phobius"/>
    </source>
</evidence>
<gene>
    <name evidence="2" type="ORF">ACFPOG_32435</name>
</gene>
<accession>A0ABW0KJ61</accession>
<sequence length="148" mass="17603">MEFILPYFTFIIALFIIWFMPKYLSRREIYITWGWMAALTVYTDLILGVIFDLYDFGNEPAIDFFDLPLQATLAPSAAIIILNFMPRSKKSFILYLVAVVLFSIFYEWLCTLTGYIVPKGWKLWYSAPFYLLGTLFIRWHLFFLRKKS</sequence>
<evidence type="ECO:0008006" key="4">
    <source>
        <dbReference type="Google" id="ProtNLM"/>
    </source>
</evidence>
<keyword evidence="3" id="KW-1185">Reference proteome</keyword>
<keyword evidence="1" id="KW-1133">Transmembrane helix</keyword>
<keyword evidence="1" id="KW-0812">Transmembrane</keyword>
<evidence type="ECO:0000313" key="2">
    <source>
        <dbReference type="EMBL" id="MFC5452921.1"/>
    </source>
</evidence>